<accession>A0ABY6P3Y0</accession>
<evidence type="ECO:0000256" key="2">
    <source>
        <dbReference type="ARBA" id="ARBA00023002"/>
    </source>
</evidence>
<dbReference type="SUPFAM" id="SSF51735">
    <property type="entry name" value="NAD(P)-binding Rossmann-fold domains"/>
    <property type="match status" value="1"/>
</dbReference>
<comment type="similarity">
    <text evidence="1 3">Belongs to the short-chain dehydrogenases/reductases (SDR) family.</text>
</comment>
<organism evidence="5 6">
    <name type="scientific">Rhodococcus antarcticus</name>
    <dbReference type="NCBI Taxonomy" id="2987751"/>
    <lineage>
        <taxon>Bacteria</taxon>
        <taxon>Bacillati</taxon>
        <taxon>Actinomycetota</taxon>
        <taxon>Actinomycetes</taxon>
        <taxon>Mycobacteriales</taxon>
        <taxon>Nocardiaceae</taxon>
        <taxon>Rhodococcus</taxon>
    </lineage>
</organism>
<feature type="domain" description="Ketoreductase" evidence="4">
    <location>
        <begin position="20"/>
        <end position="205"/>
    </location>
</feature>
<evidence type="ECO:0000256" key="3">
    <source>
        <dbReference type="RuleBase" id="RU000363"/>
    </source>
</evidence>
<evidence type="ECO:0000259" key="4">
    <source>
        <dbReference type="SMART" id="SM00822"/>
    </source>
</evidence>
<dbReference type="RefSeq" id="WP_265384461.1">
    <property type="nucleotide sequence ID" value="NZ_CP110615.1"/>
</dbReference>
<sequence>MRTRTRSRRRPTPTAPPTHPVVLVTGASSGIGRATAELYAGRGARLVLCSRSADALERVRARCADLGAEVEVVVTDVADAAQVQSAVDRAVARFGRLDVCVSAAAVMSYGQHADTPAEVFDRVVTVNLLGAANVARSALGVFRAQEQGTLVVVGSLLGRAAVPLAGSYVASKFGLRGLTRTLRQESRDHPGVHVTSVAPGAVRTPIYAQAATVIGRTGSPPPPVTTPERVAVQVLRAVEHGSRERDADALGGLLNKGMSVAFTVLPGLYDVLVGPMMRTLGVSRKHRPNTEGNVFVPVAELER</sequence>
<dbReference type="PANTHER" id="PTHR44196">
    <property type="entry name" value="DEHYDROGENASE/REDUCTASE SDR FAMILY MEMBER 7B"/>
    <property type="match status" value="1"/>
</dbReference>
<dbReference type="Pfam" id="PF00106">
    <property type="entry name" value="adh_short"/>
    <property type="match status" value="1"/>
</dbReference>
<dbReference type="PRINTS" id="PR00081">
    <property type="entry name" value="GDHRDH"/>
</dbReference>
<keyword evidence="6" id="KW-1185">Reference proteome</keyword>
<dbReference type="PANTHER" id="PTHR44196:SF1">
    <property type="entry name" value="DEHYDROGENASE_REDUCTASE SDR FAMILY MEMBER 7B"/>
    <property type="match status" value="1"/>
</dbReference>
<dbReference type="InterPro" id="IPR002347">
    <property type="entry name" value="SDR_fam"/>
</dbReference>
<reference evidence="5" key="1">
    <citation type="submission" date="2022-10" db="EMBL/GenBank/DDBJ databases">
        <title>Rhodococcus sp.75.</title>
        <authorList>
            <person name="Sun M."/>
        </authorList>
    </citation>
    <scope>NUCLEOTIDE SEQUENCE</scope>
    <source>
        <strain evidence="5">75</strain>
    </source>
</reference>
<dbReference type="InterPro" id="IPR036291">
    <property type="entry name" value="NAD(P)-bd_dom_sf"/>
</dbReference>
<dbReference type="InterPro" id="IPR020904">
    <property type="entry name" value="Sc_DH/Rdtase_CS"/>
</dbReference>
<dbReference type="PROSITE" id="PS00061">
    <property type="entry name" value="ADH_SHORT"/>
    <property type="match status" value="1"/>
</dbReference>
<protein>
    <submittedName>
        <fullName evidence="5">SDR family NAD(P)-dependent oxidoreductase</fullName>
    </submittedName>
</protein>
<dbReference type="Proteomes" id="UP001164965">
    <property type="component" value="Chromosome"/>
</dbReference>
<evidence type="ECO:0000256" key="1">
    <source>
        <dbReference type="ARBA" id="ARBA00006484"/>
    </source>
</evidence>
<proteinExistence type="inferred from homology"/>
<evidence type="ECO:0000313" key="6">
    <source>
        <dbReference type="Proteomes" id="UP001164965"/>
    </source>
</evidence>
<keyword evidence="2" id="KW-0560">Oxidoreductase</keyword>
<dbReference type="InterPro" id="IPR057326">
    <property type="entry name" value="KR_dom"/>
</dbReference>
<name>A0ABY6P3Y0_9NOCA</name>
<dbReference type="Gene3D" id="3.40.50.720">
    <property type="entry name" value="NAD(P)-binding Rossmann-like Domain"/>
    <property type="match status" value="1"/>
</dbReference>
<gene>
    <name evidence="5" type="ORF">RHODO2019_08140</name>
</gene>
<evidence type="ECO:0000313" key="5">
    <source>
        <dbReference type="EMBL" id="UZJ26357.1"/>
    </source>
</evidence>
<dbReference type="SMART" id="SM00822">
    <property type="entry name" value="PKS_KR"/>
    <property type="match status" value="1"/>
</dbReference>
<dbReference type="PRINTS" id="PR00080">
    <property type="entry name" value="SDRFAMILY"/>
</dbReference>
<dbReference type="EMBL" id="CP110615">
    <property type="protein sequence ID" value="UZJ26357.1"/>
    <property type="molecule type" value="Genomic_DNA"/>
</dbReference>